<name>B6HBR1_PENRW</name>
<dbReference type="Proteomes" id="UP000000724">
    <property type="component" value="Contig Pc00c18"/>
</dbReference>
<gene>
    <name evidence="1" type="ORF">Pc18g04670</name>
    <name evidence="1" type="ORF">PCH_Pc18g04670</name>
</gene>
<protein>
    <submittedName>
        <fullName evidence="1">Uncharacterized protein</fullName>
    </submittedName>
</protein>
<reference evidence="1 2" key="1">
    <citation type="journal article" date="2008" name="Nat. Biotechnol.">
        <title>Genome sequencing and analysis of the filamentous fungus Penicillium chrysogenum.</title>
        <authorList>
            <person name="van den Berg M.A."/>
            <person name="Albang R."/>
            <person name="Albermann K."/>
            <person name="Badger J.H."/>
            <person name="Daran J.-M."/>
            <person name="Driessen A.J.M."/>
            <person name="Garcia-Estrada C."/>
            <person name="Fedorova N.D."/>
            <person name="Harris D.M."/>
            <person name="Heijne W.H.M."/>
            <person name="Joardar V.S."/>
            <person name="Kiel J.A.K.W."/>
            <person name="Kovalchuk A."/>
            <person name="Martin J.F."/>
            <person name="Nierman W.C."/>
            <person name="Nijland J.G."/>
            <person name="Pronk J.T."/>
            <person name="Roubos J.A."/>
            <person name="van der Klei I.J."/>
            <person name="van Peij N.N.M.E."/>
            <person name="Veenhuis M."/>
            <person name="von Doehren H."/>
            <person name="Wagner C."/>
            <person name="Wortman J.R."/>
            <person name="Bovenberg R.A.L."/>
        </authorList>
    </citation>
    <scope>NUCLEOTIDE SEQUENCE [LARGE SCALE GENOMIC DNA]</scope>
    <source>
        <strain evidence="2">ATCC 28089 / DSM 1075 / NRRL 1951 / Wisconsin 54-1255</strain>
    </source>
</reference>
<dbReference type="VEuPathDB" id="FungiDB:PCH_Pc18g04670"/>
<dbReference type="HOGENOM" id="CLU_2184835_0_0_1"/>
<proteinExistence type="predicted"/>
<keyword evidence="2" id="KW-1185">Reference proteome</keyword>
<dbReference type="AlphaFoldDB" id="B6HBR1"/>
<dbReference type="OrthoDB" id="10519700at2759"/>
<evidence type="ECO:0000313" key="1">
    <source>
        <dbReference type="EMBL" id="CAP94691.1"/>
    </source>
</evidence>
<sequence>MSLLARSIPFKYRRGFRERSRVDLQMWGAAMGLADGLVSIDTGFVAIAVDEMVAGLVQGKRDRDWVGPGTGVVGCSMKAEHIPEIMQWILEPWNVFRTWQVGYGLATAL</sequence>
<accession>B6HBR1</accession>
<organism evidence="1 2">
    <name type="scientific">Penicillium rubens (strain ATCC 28089 / DSM 1075 / NRRL 1951 / Wisconsin 54-1255)</name>
    <name type="common">Penicillium chrysogenum</name>
    <dbReference type="NCBI Taxonomy" id="500485"/>
    <lineage>
        <taxon>Eukaryota</taxon>
        <taxon>Fungi</taxon>
        <taxon>Dikarya</taxon>
        <taxon>Ascomycota</taxon>
        <taxon>Pezizomycotina</taxon>
        <taxon>Eurotiomycetes</taxon>
        <taxon>Eurotiomycetidae</taxon>
        <taxon>Eurotiales</taxon>
        <taxon>Aspergillaceae</taxon>
        <taxon>Penicillium</taxon>
        <taxon>Penicillium chrysogenum species complex</taxon>
    </lineage>
</organism>
<dbReference type="EMBL" id="AM920433">
    <property type="protein sequence ID" value="CAP94691.1"/>
    <property type="molecule type" value="Genomic_DNA"/>
</dbReference>
<evidence type="ECO:0000313" key="2">
    <source>
        <dbReference type="Proteomes" id="UP000000724"/>
    </source>
</evidence>